<dbReference type="Gene3D" id="1.10.1420.10">
    <property type="match status" value="1"/>
</dbReference>
<dbReference type="PROSITE" id="PS00486">
    <property type="entry name" value="DNA_MISMATCH_REPAIR_2"/>
    <property type="match status" value="1"/>
</dbReference>
<dbReference type="PANTHER" id="PTHR11361">
    <property type="entry name" value="DNA MISMATCH REPAIR PROTEIN MUTS FAMILY MEMBER"/>
    <property type="match status" value="1"/>
</dbReference>
<dbReference type="SUPFAM" id="SSF52540">
    <property type="entry name" value="P-loop containing nucleoside triphosphate hydrolases"/>
    <property type="match status" value="1"/>
</dbReference>
<dbReference type="Pfam" id="PF05192">
    <property type="entry name" value="MutS_III"/>
    <property type="match status" value="1"/>
</dbReference>
<dbReference type="GO" id="GO:0000403">
    <property type="term" value="F:Y-form DNA binding"/>
    <property type="evidence" value="ECO:0007669"/>
    <property type="project" value="EnsemblFungi"/>
</dbReference>
<dbReference type="OMA" id="CSVYFMP"/>
<dbReference type="GO" id="GO:0005509">
    <property type="term" value="F:calcium ion binding"/>
    <property type="evidence" value="ECO:0007669"/>
    <property type="project" value="InterPro"/>
</dbReference>
<keyword evidence="3" id="KW-0067">ATP-binding</keyword>
<evidence type="ECO:0000256" key="1">
    <source>
        <dbReference type="ARBA" id="ARBA00006271"/>
    </source>
</evidence>
<dbReference type="RefSeq" id="XP_004181291.1">
    <property type="nucleotide sequence ID" value="XM_004181243.1"/>
</dbReference>
<dbReference type="EMBL" id="HE806321">
    <property type="protein sequence ID" value="CCH61772.1"/>
    <property type="molecule type" value="Genomic_DNA"/>
</dbReference>
<dbReference type="GO" id="GO:0062037">
    <property type="term" value="F:D-loop DNA binding"/>
    <property type="evidence" value="ECO:0007669"/>
    <property type="project" value="EnsemblFungi"/>
</dbReference>
<comment type="similarity">
    <text evidence="1">Belongs to the DNA mismatch repair MutS family.</text>
</comment>
<sequence length="911" mass="104428">MNEYPIEGEDIEQENIFIEEDDDFAGPQGESIICFDIVNNSLGCSILESQSKTLKIFEEDYKIEGLATSKKQKKSLNSNKDDEVYTINKIPNDLNSIIEALITDNLPSVCLLSTNFDEQTVKIIEQLSNSLNFEIEFRPISEFRKFTEDFKDLIQIQSKQERLLIECIFPNNDHKNSIMENNLLVTKSCLVCCLNYLKNMVNTEIVSKNSVTAAKEDINAKKSIYLIRNLKQLFVSDKIFLDYNTISSLRILPFGNKSDQGKNKKDKSENILDLLDHTSTEAAKKLLISWLKYPLSDIRKIRKRHSVLKTLLEKTNSNYFEDICSEIKNIINIQPILNQIFSGNISFIKWKKLKKFLVSSIKLYKLIECLYLDNATDSLFANILQYSQIEVLEIILDEIQRTIDFENSQNSNHLVINEDINAQLDEFRNIYNQLENILGSLAEEVQMKLLEELEESHSFSNTLNDHYVNAIYIPQLGYLLTVDNSLEELLTKSSFQKEWKEIFRTSTNIYYKNEFTETLDNEYGDVYGNLSDLEIEVLQKLSDCIRNYRTILTQFSDFVIELDVFLSLARVSQERNYTEPLLVDDCCLIDIKKGRHPLYENFVESYITNDTYINGGTFNTSTNITENASNIQQTQNPSSYQRIVLLTGANASGKSVFLTQIGLIVFLAQIGCYVPAEMAKLSVVDKILTNIKSQETLYTFESTFERDSKQMSKCLHSATERSLVLIDEYGKGTDMVDGPAIFGGILKSLSKDKNCPLIIASTHFHELFKPSILGKNIAGIKFYQTEILLQDISQNKHIYISSNISTLDIGITFLYRILEGITERSFGIYCAKLCGIPISIIQRGEKLMKFQYSGSDIIQECCSLTEDELQDLSKNKEIVKRFMKWDLDLDGILSSTDLKDKLREIIEYSSV</sequence>
<keyword evidence="8" id="KW-1185">Reference proteome</keyword>
<dbReference type="GO" id="GO:1990391">
    <property type="term" value="C:DNA repair complex"/>
    <property type="evidence" value="ECO:0007669"/>
    <property type="project" value="EnsemblFungi"/>
</dbReference>
<dbReference type="KEGG" id="tbl:TBLA_0F02310"/>
<dbReference type="PROSITE" id="PS50222">
    <property type="entry name" value="EF_HAND_2"/>
    <property type="match status" value="1"/>
</dbReference>
<dbReference type="GO" id="GO:0006298">
    <property type="term" value="P:mismatch repair"/>
    <property type="evidence" value="ECO:0007669"/>
    <property type="project" value="InterPro"/>
</dbReference>
<dbReference type="InterPro" id="IPR027417">
    <property type="entry name" value="P-loop_NTPase"/>
</dbReference>
<dbReference type="HOGENOM" id="CLU_002472_8_0_1"/>
<evidence type="ECO:0000256" key="5">
    <source>
        <dbReference type="SAM" id="Coils"/>
    </source>
</evidence>
<dbReference type="STRING" id="1071380.I2H5X0"/>
<dbReference type="InterPro" id="IPR000432">
    <property type="entry name" value="DNA_mismatch_repair_MutS_C"/>
</dbReference>
<dbReference type="InParanoid" id="I2H5X0"/>
<dbReference type="InterPro" id="IPR017261">
    <property type="entry name" value="DNA_mismatch_repair_MutS/MSH"/>
</dbReference>
<dbReference type="GO" id="GO:0030983">
    <property type="term" value="F:mismatched DNA binding"/>
    <property type="evidence" value="ECO:0007669"/>
    <property type="project" value="InterPro"/>
</dbReference>
<evidence type="ECO:0000259" key="6">
    <source>
        <dbReference type="PROSITE" id="PS50222"/>
    </source>
</evidence>
<feature type="domain" description="EF-hand" evidence="6">
    <location>
        <begin position="873"/>
        <end position="908"/>
    </location>
</feature>
<dbReference type="GO" id="GO:0140664">
    <property type="term" value="F:ATP-dependent DNA damage sensor activity"/>
    <property type="evidence" value="ECO:0007669"/>
    <property type="project" value="InterPro"/>
</dbReference>
<evidence type="ECO:0000313" key="8">
    <source>
        <dbReference type="Proteomes" id="UP000002866"/>
    </source>
</evidence>
<dbReference type="FunCoup" id="I2H5X0">
    <property type="interactions" value="169"/>
</dbReference>
<dbReference type="InterPro" id="IPR002048">
    <property type="entry name" value="EF_hand_dom"/>
</dbReference>
<keyword evidence="4" id="KW-0238">DNA-binding</keyword>
<dbReference type="GO" id="GO:0005524">
    <property type="term" value="F:ATP binding"/>
    <property type="evidence" value="ECO:0007669"/>
    <property type="project" value="UniProtKB-KW"/>
</dbReference>
<evidence type="ECO:0000256" key="2">
    <source>
        <dbReference type="ARBA" id="ARBA00022741"/>
    </source>
</evidence>
<dbReference type="OrthoDB" id="29596at2759"/>
<dbReference type="GO" id="GO:0051026">
    <property type="term" value="P:chiasma assembly"/>
    <property type="evidence" value="ECO:0007669"/>
    <property type="project" value="TreeGrafter"/>
</dbReference>
<dbReference type="eggNOG" id="KOG0221">
    <property type="taxonomic scope" value="Eukaryota"/>
</dbReference>
<dbReference type="GO" id="GO:0000228">
    <property type="term" value="C:nuclear chromosome"/>
    <property type="evidence" value="ECO:0007669"/>
    <property type="project" value="EnsemblFungi"/>
</dbReference>
<dbReference type="SMART" id="SM00534">
    <property type="entry name" value="MUTSac"/>
    <property type="match status" value="1"/>
</dbReference>
<dbReference type="Proteomes" id="UP000002866">
    <property type="component" value="Chromosome 6"/>
</dbReference>
<dbReference type="PIRSF" id="PIRSF037677">
    <property type="entry name" value="DNA_mis_repair_Msh6"/>
    <property type="match status" value="1"/>
</dbReference>
<organism evidence="7 8">
    <name type="scientific">Henningerozyma blattae (strain ATCC 34711 / CBS 6284 / DSM 70876 / NBRC 10599 / NRRL Y-10934 / UCD 77-7)</name>
    <name type="common">Yeast</name>
    <name type="synonym">Tetrapisispora blattae</name>
    <dbReference type="NCBI Taxonomy" id="1071380"/>
    <lineage>
        <taxon>Eukaryota</taxon>
        <taxon>Fungi</taxon>
        <taxon>Dikarya</taxon>
        <taxon>Ascomycota</taxon>
        <taxon>Saccharomycotina</taxon>
        <taxon>Saccharomycetes</taxon>
        <taxon>Saccharomycetales</taxon>
        <taxon>Saccharomycetaceae</taxon>
        <taxon>Henningerozyma</taxon>
    </lineage>
</organism>
<evidence type="ECO:0000256" key="3">
    <source>
        <dbReference type="ARBA" id="ARBA00022840"/>
    </source>
</evidence>
<dbReference type="GO" id="GO:0000400">
    <property type="term" value="F:four-way junction DNA binding"/>
    <property type="evidence" value="ECO:0007669"/>
    <property type="project" value="EnsemblFungi"/>
</dbReference>
<dbReference type="InterPro" id="IPR045076">
    <property type="entry name" value="MutS"/>
</dbReference>
<proteinExistence type="inferred from homology"/>
<evidence type="ECO:0000256" key="4">
    <source>
        <dbReference type="ARBA" id="ARBA00023125"/>
    </source>
</evidence>
<dbReference type="Pfam" id="PF00488">
    <property type="entry name" value="MutS_V"/>
    <property type="match status" value="1"/>
</dbReference>
<gene>
    <name evidence="7" type="primary">TBLA0F02310</name>
    <name evidence="7" type="ORF">TBLA_0F02310</name>
</gene>
<dbReference type="Gene3D" id="3.40.50.300">
    <property type="entry name" value="P-loop containing nucleotide triphosphate hydrolases"/>
    <property type="match status" value="1"/>
</dbReference>
<feature type="coiled-coil region" evidence="5">
    <location>
        <begin position="417"/>
        <end position="444"/>
    </location>
</feature>
<evidence type="ECO:0000313" key="7">
    <source>
        <dbReference type="EMBL" id="CCH61772.1"/>
    </source>
</evidence>
<name>I2H5X0_HENB6</name>
<dbReference type="GO" id="GO:0062128">
    <property type="term" value="C:MutSgamma complex"/>
    <property type="evidence" value="ECO:0007669"/>
    <property type="project" value="EnsemblFungi"/>
</dbReference>
<dbReference type="InterPro" id="IPR036187">
    <property type="entry name" value="DNA_mismatch_repair_MutS_sf"/>
</dbReference>
<dbReference type="PANTHER" id="PTHR11361:SF20">
    <property type="entry name" value="MUTS PROTEIN HOMOLOG 5"/>
    <property type="match status" value="1"/>
</dbReference>
<keyword evidence="2" id="KW-0547">Nucleotide-binding</keyword>
<dbReference type="InterPro" id="IPR007696">
    <property type="entry name" value="DNA_mismatch_repair_MutS_core"/>
</dbReference>
<dbReference type="SMART" id="SM00533">
    <property type="entry name" value="MUTSd"/>
    <property type="match status" value="1"/>
</dbReference>
<keyword evidence="5" id="KW-0175">Coiled coil</keyword>
<dbReference type="SUPFAM" id="SSF48334">
    <property type="entry name" value="DNA repair protein MutS, domain III"/>
    <property type="match status" value="1"/>
</dbReference>
<dbReference type="AlphaFoldDB" id="I2H5X0"/>
<protein>
    <recommendedName>
        <fullName evidence="6">EF-hand domain-containing protein</fullName>
    </recommendedName>
</protein>
<reference evidence="7 8" key="1">
    <citation type="journal article" date="2011" name="Proc. Natl. Acad. Sci. U.S.A.">
        <title>Evolutionary erosion of yeast sex chromosomes by mating-type switching accidents.</title>
        <authorList>
            <person name="Gordon J.L."/>
            <person name="Armisen D."/>
            <person name="Proux-Wera E."/>
            <person name="Oheigeartaigh S.S."/>
            <person name="Byrne K.P."/>
            <person name="Wolfe K.H."/>
        </authorList>
    </citation>
    <scope>NUCLEOTIDE SEQUENCE [LARGE SCALE GENOMIC DNA]</scope>
    <source>
        <strain evidence="8">ATCC 34711 / CBS 6284 / DSM 70876 / NBRC 10599 / NRRL Y-10934 / UCD 77-7</strain>
    </source>
</reference>
<dbReference type="GeneID" id="14496881"/>
<accession>I2H5X0</accession>